<accession>Q9AUZ1</accession>
<dbReference type="Pfam" id="PF00665">
    <property type="entry name" value="rve"/>
    <property type="match status" value="1"/>
</dbReference>
<dbReference type="GO" id="GO:0015074">
    <property type="term" value="P:DNA integration"/>
    <property type="evidence" value="ECO:0007669"/>
    <property type="project" value="InterPro"/>
</dbReference>
<dbReference type="PANTHER" id="PTHR42648:SF28">
    <property type="entry name" value="TRANSPOSON-ENCODED PROTEIN WITH RIBONUCLEASE H-LIKE AND RETROVIRUS ZINC FINGER-LIKE DOMAINS"/>
    <property type="match status" value="1"/>
</dbReference>
<dbReference type="SUPFAM" id="SSF53098">
    <property type="entry name" value="Ribonuclease H-like"/>
    <property type="match status" value="1"/>
</dbReference>
<dbReference type="GO" id="GO:0004190">
    <property type="term" value="F:aspartic-type endopeptidase activity"/>
    <property type="evidence" value="ECO:0007669"/>
    <property type="project" value="UniProtKB-KW"/>
</dbReference>
<dbReference type="AlphaFoldDB" id="Q9AUZ1"/>
<dbReference type="InterPro" id="IPR057670">
    <property type="entry name" value="SH3_retrovirus"/>
</dbReference>
<dbReference type="GO" id="GO:0006508">
    <property type="term" value="P:proteolysis"/>
    <property type="evidence" value="ECO:0007669"/>
    <property type="project" value="UniProtKB-KW"/>
</dbReference>
<reference evidence="7" key="2">
    <citation type="submission" date="2001-04" db="EMBL/GenBank/DDBJ databases">
        <title>Arabidopsis thaliana chromosome 1 BAC T32O22 genomic sequence.</title>
        <authorList>
            <person name="Lin X."/>
            <person name="Kaul S."/>
            <person name="Town C.D."/>
            <person name="Benito M."/>
            <person name="Creasy T.H."/>
            <person name="Haas B.J."/>
            <person name="Wu D."/>
            <person name="Maiti R."/>
            <person name="Ronning C.M."/>
            <person name="Koo H."/>
            <person name="Fujii C.Y."/>
            <person name="Utterback T.R."/>
            <person name="Barnstead M.E."/>
            <person name="Bowman C.L."/>
            <person name="White O."/>
            <person name="Nierman W.C."/>
            <person name="Fraser C.M."/>
        </authorList>
    </citation>
    <scope>NUCLEOTIDE SEQUENCE</scope>
</reference>
<evidence type="ECO:0000256" key="3">
    <source>
        <dbReference type="ARBA" id="ARBA00022750"/>
    </source>
</evidence>
<evidence type="ECO:0000256" key="5">
    <source>
        <dbReference type="SAM" id="MobiDB-lite"/>
    </source>
</evidence>
<evidence type="ECO:0000256" key="1">
    <source>
        <dbReference type="ARBA" id="ARBA00022670"/>
    </source>
</evidence>
<dbReference type="Gene3D" id="3.30.420.10">
    <property type="entry name" value="Ribonuclease H-like superfamily/Ribonuclease H"/>
    <property type="match status" value="1"/>
</dbReference>
<feature type="region of interest" description="Disordered" evidence="5">
    <location>
        <begin position="439"/>
        <end position="473"/>
    </location>
</feature>
<dbReference type="InterPro" id="IPR001584">
    <property type="entry name" value="Integrase_cat-core"/>
</dbReference>
<feature type="domain" description="Integrase catalytic" evidence="6">
    <location>
        <begin position="173"/>
        <end position="341"/>
    </location>
</feature>
<dbReference type="PANTHER" id="PTHR42648">
    <property type="entry name" value="TRANSPOSASE, PUTATIVE-RELATED"/>
    <property type="match status" value="1"/>
</dbReference>
<dbReference type="InterPro" id="IPR013103">
    <property type="entry name" value="RVT_2"/>
</dbReference>
<dbReference type="Pfam" id="PF25597">
    <property type="entry name" value="SH3_retrovirus"/>
    <property type="match status" value="1"/>
</dbReference>
<dbReference type="InterPro" id="IPR039537">
    <property type="entry name" value="Retrotran_Ty1/copia-like"/>
</dbReference>
<keyword evidence="3" id="KW-0064">Aspartyl protease</keyword>
<proteinExistence type="predicted"/>
<feature type="compositionally biased region" description="Acidic residues" evidence="5">
    <location>
        <begin position="448"/>
        <end position="470"/>
    </location>
</feature>
<evidence type="ECO:0000313" key="7">
    <source>
        <dbReference type="EMBL" id="AAK38381.1"/>
    </source>
</evidence>
<gene>
    <name evidence="7" type="primary">T32O22.19</name>
</gene>
<dbReference type="InterPro" id="IPR025724">
    <property type="entry name" value="GAG-pre-integrase_dom"/>
</dbReference>
<dbReference type="EMBL" id="AC079028">
    <property type="protein sequence ID" value="AAK38381.1"/>
    <property type="molecule type" value="Genomic_DNA"/>
</dbReference>
<dbReference type="GO" id="GO:0003676">
    <property type="term" value="F:nucleic acid binding"/>
    <property type="evidence" value="ECO:0007669"/>
    <property type="project" value="InterPro"/>
</dbReference>
<evidence type="ECO:0000256" key="4">
    <source>
        <dbReference type="ARBA" id="ARBA00022801"/>
    </source>
</evidence>
<dbReference type="ExpressionAtlas" id="Q9AUZ1">
    <property type="expression patterns" value="baseline and differential"/>
</dbReference>
<keyword evidence="2" id="KW-0479">Metal-binding</keyword>
<evidence type="ECO:0000259" key="6">
    <source>
        <dbReference type="PROSITE" id="PS50994"/>
    </source>
</evidence>
<keyword evidence="4" id="KW-0378">Hydrolase</keyword>
<dbReference type="PROSITE" id="PS50994">
    <property type="entry name" value="INTEGRASE"/>
    <property type="match status" value="1"/>
</dbReference>
<dbReference type="Pfam" id="PF22936">
    <property type="entry name" value="Pol_BBD"/>
    <property type="match status" value="1"/>
</dbReference>
<evidence type="ECO:0000256" key="2">
    <source>
        <dbReference type="ARBA" id="ARBA00022723"/>
    </source>
</evidence>
<sequence length="855" mass="97944">MTSRRDWFCSFQEKDTTKILLGDDHSVESQGQGSIRLDTHGGTITILENVKYVPNLRRNLISTGTLDRLGYKHEGGDGQVRYYKNNKTALRGSLSGGLYVLDGNTVIAESCIAERSKELTTLWHSRLGHMGGNNMKILAGKGLIKPSEATSLEFYEHCVMGKAKKVSFNIGKHNSEEILSYVHADLWGSQNVTPSMSGNKYFLSIIDDKSRKVWLYFLRSKDETFDKFCEWKELVENQTDKRVKCLRTDNGLEFCNIKFDSYCKKYGIERHKTCTYTPQQNGVAERMNRTVMEKVRCLLNESGLEEEFWAEVATTAVYIINRSPSAAIDHNVPEELWLNRKPGYKHLRRLRAVAYVHVDQGKLKPRAIKGIFIGYPSGTKGYKVWLLEEQKCVISRNVIFQEEVVYKDLNDKETVVKKEDIRTQTDNHLVISKTKEVSDQGGVTHIEECEESDENDEQEPETVNETDPTVESEGSLANYQLAKDRVRRQINPPARFTEESGVAFALVVVESLSLEEPESYQEATQDKEWLKWKNATHEEMDSLIKNGTWDLVDKPTNRKIIGCRWLFKLKSGIPGVEPVRFKARLVAKGYTQREGVDYQEIFAPVVKHTSIRVLMSVVVDQDMELEQMDVKTAFLHGDLEEELYMEQPEGFITDKTKDKVCLLKKSLYGLKQSPRQWNKRFGRFMMEQKFIRSAHDACVYVKQVEQGFVYLLLYVDDMLIAGKSKAEVNMIKEQLSVEFEMKDMGPASRILGKDITRDRKKGILRLSQAPYIRKIVQRFNLDEARVVRTPIGAHFKLPAVREDDECIDTEQVPYSSAVGSIMYAMIGTRPDLAYAICLVSRYMSRPGSLHWDAVK</sequence>
<dbReference type="GO" id="GO:0046872">
    <property type="term" value="F:metal ion binding"/>
    <property type="evidence" value="ECO:0007669"/>
    <property type="project" value="UniProtKB-KW"/>
</dbReference>
<reference key="1">
    <citation type="journal article" date="2000" name="Nature">
        <title>Sequence and analysis of chromosome 1 of the plant Arabidopsis thaliana.</title>
        <authorList>
            <person name="Theologis A."/>
            <person name="Ecker J.R."/>
            <person name="Palm C.J."/>
            <person name="Federspiel N.A."/>
            <person name="Kaul S."/>
            <person name="White O."/>
            <person name="Alonso J."/>
            <person name="Altafi H."/>
            <person name="Araujo R."/>
            <person name="Bowman C.L."/>
            <person name="Brooks S.Y."/>
            <person name="Buehler E."/>
            <person name="Chan A."/>
            <person name="Chao Q."/>
            <person name="Chen H."/>
            <person name="Cheuk R.F."/>
            <person name="Chin C.W."/>
            <person name="Chung M.K."/>
            <person name="Conn L."/>
            <person name="Conway A.B."/>
            <person name="Conway A.R."/>
            <person name="Creasy T.H."/>
            <person name="Dewar K."/>
            <person name="Dunn P."/>
            <person name="Etgu P."/>
            <person name="Feldblyum T.V."/>
            <person name="Feng J."/>
            <person name="Fong B."/>
            <person name="Fujii C.Y."/>
            <person name="Gill J.E."/>
            <person name="Goldsmith A.D."/>
            <person name="Haas B."/>
            <person name="Hansen N.F."/>
            <person name="Hughes B."/>
            <person name="Huizar L."/>
            <person name="Hunter J.L."/>
            <person name="Jenkins J."/>
            <person name="Johnson-Hopson C."/>
            <person name="Khan S."/>
            <person name="Khaykin E."/>
            <person name="Kim C.J."/>
            <person name="Koo H.L."/>
            <person name="Kremenetskaia I."/>
            <person name="Kurtz D.B."/>
            <person name="Kwan A."/>
            <person name="Lam B."/>
            <person name="Langin-Hooper S."/>
            <person name="Lee A."/>
            <person name="Lee J.M."/>
            <person name="Lenz C.A."/>
            <person name="Li J.H."/>
            <person name="Li Y."/>
            <person name="Lin X."/>
            <person name="Liu S.X."/>
            <person name="Liu Z.A."/>
            <person name="Luros J.S."/>
            <person name="Maiti R."/>
            <person name="Marziali A."/>
            <person name="Militscher J."/>
            <person name="Miranda M."/>
            <person name="Nguyen M."/>
            <person name="Nierman W.C."/>
            <person name="Osborne B.I."/>
            <person name="Pai G."/>
            <person name="Peterson J."/>
            <person name="Pham P.K."/>
            <person name="Rizzo M."/>
            <person name="Rooney T."/>
            <person name="Rowley D."/>
            <person name="Sakano H."/>
            <person name="Salzberg S.L."/>
            <person name="Schwartz J.R."/>
            <person name="Shinn P."/>
            <person name="Southwick A.M."/>
            <person name="Sun H."/>
            <person name="Tallon L.J."/>
            <person name="Tambunga G."/>
            <person name="Toriumi M.J."/>
            <person name="Town C.D."/>
            <person name="Utterback T."/>
            <person name="Van Aken S."/>
            <person name="Vaysberg M."/>
            <person name="Vysotskaia V.S."/>
            <person name="Walker M."/>
            <person name="Wu D."/>
            <person name="Yu G."/>
            <person name="Fraser C.M."/>
            <person name="Venter J.C."/>
            <person name="Davis R.W."/>
        </authorList>
    </citation>
    <scope>NUCLEOTIDE SEQUENCE [LARGE SCALE GENOMIC DNA]</scope>
    <source>
        <strain>cv. Columbia</strain>
    </source>
</reference>
<name>Q9AUZ1_ARATH</name>
<protein>
    <submittedName>
        <fullName evidence="7">Polyprotein, putative</fullName>
    </submittedName>
</protein>
<dbReference type="SUPFAM" id="SSF56672">
    <property type="entry name" value="DNA/RNA polymerases"/>
    <property type="match status" value="1"/>
</dbReference>
<keyword evidence="1" id="KW-0645">Protease</keyword>
<dbReference type="InterPro" id="IPR054722">
    <property type="entry name" value="PolX-like_BBD"/>
</dbReference>
<dbReference type="InterPro" id="IPR036397">
    <property type="entry name" value="RNaseH_sf"/>
</dbReference>
<dbReference type="Pfam" id="PF07727">
    <property type="entry name" value="RVT_2"/>
    <property type="match status" value="1"/>
</dbReference>
<dbReference type="InterPro" id="IPR043502">
    <property type="entry name" value="DNA/RNA_pol_sf"/>
</dbReference>
<dbReference type="Pfam" id="PF13976">
    <property type="entry name" value="gag_pre-integrs"/>
    <property type="match status" value="1"/>
</dbReference>
<dbReference type="InterPro" id="IPR012337">
    <property type="entry name" value="RNaseH-like_sf"/>
</dbReference>
<dbReference type="PIR" id="B53226">
    <property type="entry name" value="B53226"/>
</dbReference>
<organism evidence="7">
    <name type="scientific">Arabidopsis thaliana</name>
    <name type="common">Mouse-ear cress</name>
    <dbReference type="NCBI Taxonomy" id="3702"/>
    <lineage>
        <taxon>Eukaryota</taxon>
        <taxon>Viridiplantae</taxon>
        <taxon>Streptophyta</taxon>
        <taxon>Embryophyta</taxon>
        <taxon>Tracheophyta</taxon>
        <taxon>Spermatophyta</taxon>
        <taxon>Magnoliopsida</taxon>
        <taxon>eudicotyledons</taxon>
        <taxon>Gunneridae</taxon>
        <taxon>Pentapetalae</taxon>
        <taxon>rosids</taxon>
        <taxon>malvids</taxon>
        <taxon>Brassicales</taxon>
        <taxon>Brassicaceae</taxon>
        <taxon>Camelineae</taxon>
        <taxon>Arabidopsis</taxon>
    </lineage>
</organism>